<keyword evidence="1" id="KW-0175">Coiled coil</keyword>
<dbReference type="EMBL" id="CP025791">
    <property type="protein sequence ID" value="AUP78339.1"/>
    <property type="molecule type" value="Genomic_DNA"/>
</dbReference>
<dbReference type="InterPro" id="IPR007060">
    <property type="entry name" value="FtsL/DivIC"/>
</dbReference>
<dbReference type="RefSeq" id="WP_102754995.1">
    <property type="nucleotide sequence ID" value="NZ_CP025791.1"/>
</dbReference>
<sequence>MALFKHKFFKPFKNWFTLILVSFIVWMLFFDDNSWILHHELNTDIEALENEKEYYKKEIEKDNKAIKKLRTEDGLEKFAREEYYMKRDNEEIYIIEYEDSLKAKKNE</sequence>
<dbReference type="OrthoDB" id="1467719at2"/>
<keyword evidence="4" id="KW-1185">Reference proteome</keyword>
<accession>A0A2K9PMP2</accession>
<dbReference type="AlphaFoldDB" id="A0A2K9PMP2"/>
<gene>
    <name evidence="3" type="ORF">C1H87_06305</name>
</gene>
<feature type="transmembrane region" description="Helical" evidence="2">
    <location>
        <begin position="12"/>
        <end position="30"/>
    </location>
</feature>
<evidence type="ECO:0000313" key="4">
    <source>
        <dbReference type="Proteomes" id="UP000235826"/>
    </source>
</evidence>
<evidence type="ECO:0000256" key="2">
    <source>
        <dbReference type="SAM" id="Phobius"/>
    </source>
</evidence>
<evidence type="ECO:0000313" key="3">
    <source>
        <dbReference type="EMBL" id="AUP78339.1"/>
    </source>
</evidence>
<name>A0A2K9PMP2_9FLAO</name>
<keyword evidence="2" id="KW-1133">Transmembrane helix</keyword>
<keyword evidence="2" id="KW-0472">Membrane</keyword>
<proteinExistence type="predicted"/>
<reference evidence="3 4" key="1">
    <citation type="submission" date="2018-01" db="EMBL/GenBank/DDBJ databases">
        <title>Complete genome sequence of Flavivirga eckloniae ECD14 isolated from seaweed Ecklonia cava.</title>
        <authorList>
            <person name="Lee J.H."/>
            <person name="Baik K.S."/>
            <person name="Seong C.N."/>
        </authorList>
    </citation>
    <scope>NUCLEOTIDE SEQUENCE [LARGE SCALE GENOMIC DNA]</scope>
    <source>
        <strain evidence="3 4">ECD14</strain>
    </source>
</reference>
<dbReference type="Pfam" id="PF04977">
    <property type="entry name" value="DivIC"/>
    <property type="match status" value="1"/>
</dbReference>
<protein>
    <submittedName>
        <fullName evidence="3">Septum formation initiator</fullName>
    </submittedName>
</protein>
<evidence type="ECO:0000256" key="1">
    <source>
        <dbReference type="SAM" id="Coils"/>
    </source>
</evidence>
<keyword evidence="2" id="KW-0812">Transmembrane</keyword>
<organism evidence="3 4">
    <name type="scientific">Flavivirga eckloniae</name>
    <dbReference type="NCBI Taxonomy" id="1803846"/>
    <lineage>
        <taxon>Bacteria</taxon>
        <taxon>Pseudomonadati</taxon>
        <taxon>Bacteroidota</taxon>
        <taxon>Flavobacteriia</taxon>
        <taxon>Flavobacteriales</taxon>
        <taxon>Flavobacteriaceae</taxon>
        <taxon>Flavivirga</taxon>
    </lineage>
</organism>
<dbReference type="Proteomes" id="UP000235826">
    <property type="component" value="Chromosome"/>
</dbReference>
<dbReference type="KEGG" id="fek:C1H87_06305"/>
<feature type="coiled-coil region" evidence="1">
    <location>
        <begin position="38"/>
        <end position="72"/>
    </location>
</feature>